<feature type="transmembrane region" description="Helical" evidence="1">
    <location>
        <begin position="156"/>
        <end position="177"/>
    </location>
</feature>
<dbReference type="STRING" id="1385519.N801_17355"/>
<dbReference type="OrthoDB" id="5192580at2"/>
<reference evidence="2 3" key="1">
    <citation type="submission" date="2013-08" db="EMBL/GenBank/DDBJ databases">
        <title>The genome sequence of Knoellia aerolata.</title>
        <authorList>
            <person name="Zhu W."/>
            <person name="Wang G."/>
        </authorList>
    </citation>
    <scope>NUCLEOTIDE SEQUENCE [LARGE SCALE GENOMIC DNA]</scope>
    <source>
        <strain evidence="2 3">DSM 18566</strain>
    </source>
</reference>
<dbReference type="Proteomes" id="UP000030013">
    <property type="component" value="Unassembled WGS sequence"/>
</dbReference>
<keyword evidence="1" id="KW-1133">Transmembrane helix</keyword>
<name>A0A0A0K0B8_9MICO</name>
<evidence type="ECO:0008006" key="4">
    <source>
        <dbReference type="Google" id="ProtNLM"/>
    </source>
</evidence>
<keyword evidence="1" id="KW-0472">Membrane</keyword>
<dbReference type="eggNOG" id="ENOG5033FTA">
    <property type="taxonomic scope" value="Bacteria"/>
</dbReference>
<accession>A0A0A0K0B8</accession>
<comment type="caution">
    <text evidence="2">The sequence shown here is derived from an EMBL/GenBank/DDBJ whole genome shotgun (WGS) entry which is preliminary data.</text>
</comment>
<evidence type="ECO:0000256" key="1">
    <source>
        <dbReference type="SAM" id="Phobius"/>
    </source>
</evidence>
<keyword evidence="1" id="KW-0812">Transmembrane</keyword>
<evidence type="ECO:0000313" key="3">
    <source>
        <dbReference type="Proteomes" id="UP000030013"/>
    </source>
</evidence>
<dbReference type="Pfam" id="PF22564">
    <property type="entry name" value="HAAS"/>
    <property type="match status" value="1"/>
</dbReference>
<gene>
    <name evidence="2" type="ORF">N801_17355</name>
</gene>
<protein>
    <recommendedName>
        <fullName evidence="4">DUF1700 domain-containing protein</fullName>
    </recommendedName>
</protein>
<proteinExistence type="predicted"/>
<feature type="transmembrane region" description="Helical" evidence="1">
    <location>
        <begin position="123"/>
        <end position="144"/>
    </location>
</feature>
<sequence length="211" mass="22466">MSTPVSHPLVGAYLRDLEMLLHGVEPGERAEVLAGVHEHLEASLPPSASDDDVRRTLTELGSPQSVADEAYAGRPAPAPPAAPAAPVRPRPSPWLAQVACVLNGVMLALVLLLGWLVPHGMEWIGLAAFFTVPWLAVAVLTSMTEVWSSGERTRSILLIPATLLGLALLTWVLTALIGWHDLALRLTTVAVVLSASWVVVGLIRSAKRRPG</sequence>
<keyword evidence="3" id="KW-1185">Reference proteome</keyword>
<dbReference type="EMBL" id="AVPL01000005">
    <property type="protein sequence ID" value="KGN42429.1"/>
    <property type="molecule type" value="Genomic_DNA"/>
</dbReference>
<feature type="transmembrane region" description="Helical" evidence="1">
    <location>
        <begin position="183"/>
        <end position="203"/>
    </location>
</feature>
<dbReference type="AlphaFoldDB" id="A0A0A0K0B8"/>
<feature type="transmembrane region" description="Helical" evidence="1">
    <location>
        <begin position="94"/>
        <end position="117"/>
    </location>
</feature>
<evidence type="ECO:0000313" key="2">
    <source>
        <dbReference type="EMBL" id="KGN42429.1"/>
    </source>
</evidence>
<dbReference type="RefSeq" id="WP_035933076.1">
    <property type="nucleotide sequence ID" value="NZ_AVPL01000005.1"/>
</dbReference>
<organism evidence="2 3">
    <name type="scientific">Knoellia aerolata DSM 18566</name>
    <dbReference type="NCBI Taxonomy" id="1385519"/>
    <lineage>
        <taxon>Bacteria</taxon>
        <taxon>Bacillati</taxon>
        <taxon>Actinomycetota</taxon>
        <taxon>Actinomycetes</taxon>
        <taxon>Micrococcales</taxon>
        <taxon>Intrasporangiaceae</taxon>
        <taxon>Knoellia</taxon>
    </lineage>
</organism>